<gene>
    <name evidence="15" type="primary">hemJ</name>
    <name evidence="15" type="ORF">D5400_02620</name>
</gene>
<feature type="transmembrane region" description="Helical" evidence="14">
    <location>
        <begin position="92"/>
        <end position="113"/>
    </location>
</feature>
<evidence type="ECO:0000256" key="3">
    <source>
        <dbReference type="ARBA" id="ARBA00006501"/>
    </source>
</evidence>
<keyword evidence="11 14" id="KW-0408">Iron</keyword>
<feature type="transmembrane region" description="Helical" evidence="14">
    <location>
        <begin position="18"/>
        <end position="36"/>
    </location>
</feature>
<dbReference type="GO" id="GO:0006782">
    <property type="term" value="P:protoporphyrinogen IX biosynthetic process"/>
    <property type="evidence" value="ECO:0007669"/>
    <property type="project" value="UniProtKB-UniRule"/>
</dbReference>
<name>A0A3Q8XNV0_9HYPH</name>
<keyword evidence="16" id="KW-1185">Reference proteome</keyword>
<proteinExistence type="inferred from homology"/>
<feature type="transmembrane region" description="Helical" evidence="14">
    <location>
        <begin position="119"/>
        <end position="138"/>
    </location>
</feature>
<dbReference type="InterPro" id="IPR005265">
    <property type="entry name" value="HemJ-like"/>
</dbReference>
<feature type="transmembrane region" description="Helical" evidence="14">
    <location>
        <begin position="42"/>
        <end position="62"/>
    </location>
</feature>
<feature type="binding site" description="axial binding residue" evidence="14">
    <location>
        <position position="48"/>
    </location>
    <ligand>
        <name>heme</name>
        <dbReference type="ChEBI" id="CHEBI:30413"/>
    </ligand>
    <ligandPart>
        <name>Fe</name>
        <dbReference type="ChEBI" id="CHEBI:18248"/>
    </ligandPart>
</feature>
<dbReference type="GO" id="GO:0005886">
    <property type="term" value="C:plasma membrane"/>
    <property type="evidence" value="ECO:0007669"/>
    <property type="project" value="UniProtKB-SubCell"/>
</dbReference>
<keyword evidence="10 14" id="KW-0560">Oxidoreductase</keyword>
<dbReference type="PANTHER" id="PTHR40255:SF1">
    <property type="entry name" value="PROTOPORPHYRINOGEN IX OXIDASE"/>
    <property type="match status" value="1"/>
</dbReference>
<keyword evidence="9 14" id="KW-1133">Transmembrane helix</keyword>
<dbReference type="AlphaFoldDB" id="A0A3Q8XNV0"/>
<sequence length="179" mass="20300">MVGPEASAAAGRKARRRAYTAIAVLLLSVVLVFWWRPASLDLWIKAAHVVAVISWMAGLLYLPRLFIYHTDAEIGSVQSETFKIMEERLLKVIMRPAMMISWVLGLWLAYSSFAFSGGWLWAKIAAVVALTAIHVRFLKAWKSFAADRREHTARYWRIMNEGPTLLMIAIVILVIVKPF</sequence>
<keyword evidence="8 14" id="KW-0479">Metal-binding</keyword>
<dbReference type="HAMAP" id="MF_02239">
    <property type="entry name" value="HemJ"/>
    <property type="match status" value="1"/>
</dbReference>
<evidence type="ECO:0000256" key="1">
    <source>
        <dbReference type="ARBA" id="ARBA00004651"/>
    </source>
</evidence>
<evidence type="ECO:0000256" key="14">
    <source>
        <dbReference type="HAMAP-Rule" id="MF_02239"/>
    </source>
</evidence>
<dbReference type="EC" id="1.3.99.-" evidence="14"/>
<feature type="transmembrane region" description="Helical" evidence="14">
    <location>
        <begin position="158"/>
        <end position="176"/>
    </location>
</feature>
<keyword evidence="12 14" id="KW-0472">Membrane</keyword>
<comment type="similarity">
    <text evidence="3 14">Belongs to the HemJ family.</text>
</comment>
<evidence type="ECO:0000256" key="2">
    <source>
        <dbReference type="ARBA" id="ARBA00005073"/>
    </source>
</evidence>
<keyword evidence="7 14" id="KW-0812">Transmembrane</keyword>
<comment type="subunit">
    <text evidence="14">Homodimer.</text>
</comment>
<organism evidence="15 16">
    <name type="scientific">Georhizobium profundi</name>
    <dbReference type="NCBI Taxonomy" id="2341112"/>
    <lineage>
        <taxon>Bacteria</taxon>
        <taxon>Pseudomonadati</taxon>
        <taxon>Pseudomonadota</taxon>
        <taxon>Alphaproteobacteria</taxon>
        <taxon>Hyphomicrobiales</taxon>
        <taxon>Rhizobiaceae</taxon>
        <taxon>Georhizobium</taxon>
    </lineage>
</organism>
<dbReference type="RefSeq" id="WP_126007386.1">
    <property type="nucleotide sequence ID" value="NZ_CP032509.1"/>
</dbReference>
<evidence type="ECO:0000256" key="4">
    <source>
        <dbReference type="ARBA" id="ARBA00017504"/>
    </source>
</evidence>
<keyword evidence="6 14" id="KW-0349">Heme</keyword>
<protein>
    <recommendedName>
        <fullName evidence="4 14">Protoporphyrinogen IX oxidase</fullName>
        <shortName evidence="14">PPO</shortName>
        <ecNumber evidence="14">1.3.99.-</ecNumber>
    </recommendedName>
</protein>
<comment type="function">
    <text evidence="14">Catalyzes the oxidation of protoporphyrinogen IX to protoporphyrin IX.</text>
</comment>
<evidence type="ECO:0000256" key="10">
    <source>
        <dbReference type="ARBA" id="ARBA00023002"/>
    </source>
</evidence>
<evidence type="ECO:0000256" key="13">
    <source>
        <dbReference type="ARBA" id="ARBA00048390"/>
    </source>
</evidence>
<evidence type="ECO:0000256" key="5">
    <source>
        <dbReference type="ARBA" id="ARBA00022475"/>
    </source>
</evidence>
<reference evidence="15 16" key="1">
    <citation type="submission" date="2018-09" db="EMBL/GenBank/DDBJ databases">
        <title>Marinorhizobium profundi gen. nov., sp. nov., isolated from a deep-sea sediment sample from the New Britain Trench and proposal of Marinorhizobiaceae fam. nov. in the order Rhizobiales of the class Alphaproteobacteria.</title>
        <authorList>
            <person name="Cao J."/>
        </authorList>
    </citation>
    <scope>NUCLEOTIDE SEQUENCE [LARGE SCALE GENOMIC DNA]</scope>
    <source>
        <strain evidence="15 16">WS11</strain>
    </source>
</reference>
<dbReference type="GO" id="GO:0070818">
    <property type="term" value="F:protoporphyrinogen oxidase activity"/>
    <property type="evidence" value="ECO:0007669"/>
    <property type="project" value="UniProtKB-UniRule"/>
</dbReference>
<dbReference type="NCBIfam" id="TIGR00701">
    <property type="entry name" value="protoporphyrinogen oxidase HemJ"/>
    <property type="match status" value="1"/>
</dbReference>
<evidence type="ECO:0000256" key="12">
    <source>
        <dbReference type="ARBA" id="ARBA00023136"/>
    </source>
</evidence>
<evidence type="ECO:0000313" key="16">
    <source>
        <dbReference type="Proteomes" id="UP000268192"/>
    </source>
</evidence>
<accession>A0A3Q8XNV0</accession>
<comment type="cofactor">
    <cofactor evidence="14">
        <name>heme b</name>
        <dbReference type="ChEBI" id="CHEBI:60344"/>
    </cofactor>
    <text evidence="14">Binds 1 heme b (iron(II)-protoporphyrin IX) group per subunit.</text>
</comment>
<evidence type="ECO:0000256" key="8">
    <source>
        <dbReference type="ARBA" id="ARBA00022723"/>
    </source>
</evidence>
<dbReference type="Proteomes" id="UP000268192">
    <property type="component" value="Chromosome"/>
</dbReference>
<dbReference type="Pfam" id="PF03653">
    <property type="entry name" value="UPF0093"/>
    <property type="match status" value="1"/>
</dbReference>
<comment type="catalytic activity">
    <reaction evidence="13 14">
        <text>protoporphyrinogen IX + 3 A = protoporphyrin IX + 3 AH2</text>
        <dbReference type="Rhea" id="RHEA:62000"/>
        <dbReference type="ChEBI" id="CHEBI:13193"/>
        <dbReference type="ChEBI" id="CHEBI:17499"/>
        <dbReference type="ChEBI" id="CHEBI:57306"/>
        <dbReference type="ChEBI" id="CHEBI:57307"/>
    </reaction>
</comment>
<evidence type="ECO:0000256" key="6">
    <source>
        <dbReference type="ARBA" id="ARBA00022617"/>
    </source>
</evidence>
<dbReference type="KEGG" id="abaw:D5400_02620"/>
<evidence type="ECO:0000256" key="9">
    <source>
        <dbReference type="ARBA" id="ARBA00022989"/>
    </source>
</evidence>
<dbReference type="PANTHER" id="PTHR40255">
    <property type="entry name" value="UPF0093 MEMBRANE PROTEIN SLR1790"/>
    <property type="match status" value="1"/>
</dbReference>
<evidence type="ECO:0000256" key="7">
    <source>
        <dbReference type="ARBA" id="ARBA00022692"/>
    </source>
</evidence>
<evidence type="ECO:0000313" key="15">
    <source>
        <dbReference type="EMBL" id="AZN70319.1"/>
    </source>
</evidence>
<evidence type="ECO:0000256" key="11">
    <source>
        <dbReference type="ARBA" id="ARBA00023004"/>
    </source>
</evidence>
<keyword evidence="5 14" id="KW-1003">Cell membrane</keyword>
<dbReference type="EMBL" id="CP032509">
    <property type="protein sequence ID" value="AZN70319.1"/>
    <property type="molecule type" value="Genomic_DNA"/>
</dbReference>
<comment type="pathway">
    <text evidence="2 14">Porphyrin-containing compound metabolism; protoporphyrin-IX biosynthesis; protoporphyrin-IX from protoporphyrinogen-IX: step 1/1.</text>
</comment>
<dbReference type="OrthoDB" id="9800824at2"/>
<comment type="subcellular location">
    <subcellularLocation>
        <location evidence="1 14">Cell membrane</location>
        <topology evidence="1 14">Multi-pass membrane protein</topology>
    </subcellularLocation>
</comment>
<dbReference type="GO" id="GO:0046872">
    <property type="term" value="F:metal ion binding"/>
    <property type="evidence" value="ECO:0007669"/>
    <property type="project" value="UniProtKB-KW"/>
</dbReference>
<dbReference type="UniPathway" id="UPA00251">
    <property type="reaction ID" value="UER00324"/>
</dbReference>
<feature type="binding site" description="axial binding residue" evidence="14">
    <location>
        <position position="123"/>
    </location>
    <ligand>
        <name>heme</name>
        <dbReference type="ChEBI" id="CHEBI:30413"/>
    </ligand>
    <ligandPart>
        <name>Fe</name>
        <dbReference type="ChEBI" id="CHEBI:18248"/>
    </ligandPart>
</feature>